<dbReference type="EMBL" id="JAWQEG010003357">
    <property type="protein sequence ID" value="KAK3866663.1"/>
    <property type="molecule type" value="Genomic_DNA"/>
</dbReference>
<accession>A0AAE1K9S4</accession>
<dbReference type="AlphaFoldDB" id="A0AAE1K9S4"/>
<protein>
    <submittedName>
        <fullName evidence="1">Uncharacterized protein</fullName>
    </submittedName>
</protein>
<evidence type="ECO:0000313" key="2">
    <source>
        <dbReference type="Proteomes" id="UP001286313"/>
    </source>
</evidence>
<proteinExistence type="predicted"/>
<comment type="caution">
    <text evidence="1">The sequence shown here is derived from an EMBL/GenBank/DDBJ whole genome shotgun (WGS) entry which is preliminary data.</text>
</comment>
<sequence length="90" mass="10175">MTESRPLRFTTCKWDSFTTITTFLYGCAFTYKVPNIQLEDSGHTSWIYVSLCGPSLWDLEHSLATAAPGGMHDMNVDVLLLMSGTVWPRR</sequence>
<gene>
    <name evidence="1" type="ORF">Pcinc_027816</name>
</gene>
<keyword evidence="2" id="KW-1185">Reference proteome</keyword>
<evidence type="ECO:0000313" key="1">
    <source>
        <dbReference type="EMBL" id="KAK3866663.1"/>
    </source>
</evidence>
<reference evidence="1" key="1">
    <citation type="submission" date="2023-10" db="EMBL/GenBank/DDBJ databases">
        <title>Genome assemblies of two species of porcelain crab, Petrolisthes cinctipes and Petrolisthes manimaculis (Anomura: Porcellanidae).</title>
        <authorList>
            <person name="Angst P."/>
        </authorList>
    </citation>
    <scope>NUCLEOTIDE SEQUENCE</scope>
    <source>
        <strain evidence="1">PB745_01</strain>
        <tissue evidence="1">Gill</tissue>
    </source>
</reference>
<organism evidence="1 2">
    <name type="scientific">Petrolisthes cinctipes</name>
    <name type="common">Flat porcelain crab</name>
    <dbReference type="NCBI Taxonomy" id="88211"/>
    <lineage>
        <taxon>Eukaryota</taxon>
        <taxon>Metazoa</taxon>
        <taxon>Ecdysozoa</taxon>
        <taxon>Arthropoda</taxon>
        <taxon>Crustacea</taxon>
        <taxon>Multicrustacea</taxon>
        <taxon>Malacostraca</taxon>
        <taxon>Eumalacostraca</taxon>
        <taxon>Eucarida</taxon>
        <taxon>Decapoda</taxon>
        <taxon>Pleocyemata</taxon>
        <taxon>Anomura</taxon>
        <taxon>Galatheoidea</taxon>
        <taxon>Porcellanidae</taxon>
        <taxon>Petrolisthes</taxon>
    </lineage>
</organism>
<dbReference type="PROSITE" id="PS51257">
    <property type="entry name" value="PROKAR_LIPOPROTEIN"/>
    <property type="match status" value="1"/>
</dbReference>
<name>A0AAE1K9S4_PETCI</name>
<dbReference type="Proteomes" id="UP001286313">
    <property type="component" value="Unassembled WGS sequence"/>
</dbReference>